<keyword evidence="4" id="KW-1185">Reference proteome</keyword>
<gene>
    <name evidence="3" type="ORF">F5Z01DRAFT_196684</name>
</gene>
<proteinExistence type="predicted"/>
<dbReference type="EMBL" id="MU251243">
    <property type="protein sequence ID" value="KAG9258436.1"/>
    <property type="molecule type" value="Genomic_DNA"/>
</dbReference>
<feature type="compositionally biased region" description="Pro residues" evidence="1">
    <location>
        <begin position="292"/>
        <end position="302"/>
    </location>
</feature>
<dbReference type="PANTHER" id="PTHR38117">
    <property type="entry name" value="NACHT AND WD40 DOMAIN PROTEIN"/>
    <property type="match status" value="1"/>
</dbReference>
<evidence type="ECO:0000313" key="3">
    <source>
        <dbReference type="EMBL" id="KAG9258436.1"/>
    </source>
</evidence>
<name>A0A9P8CW56_9HYPO</name>
<feature type="region of interest" description="Disordered" evidence="1">
    <location>
        <begin position="193"/>
        <end position="314"/>
    </location>
</feature>
<dbReference type="AlphaFoldDB" id="A0A9P8CW56"/>
<dbReference type="OrthoDB" id="5078320at2759"/>
<feature type="domain" description="DUF7053" evidence="2">
    <location>
        <begin position="3"/>
        <end position="178"/>
    </location>
</feature>
<sequence>MLRKKEAYTVVTPIPGFIPRQLAIDILQSHEEVITLNPLVISHKPIPAPRDAAADEFYSTWYEITERVQFVPGVGRLGSSKVTFRGVFHDMPWGLQTHMYVPFGIDLRIRYRIAGNQPGTEAPEQRELGLEALGAPKDGLYLREDIEIKGNISVVGMVKSQLKAASKEMVDRIIRKAELVDAGVLQAMMSEDGKLKTINPNDRSKGSPTTPIHADGRLSRPQSYQQGYGGSSPGQVPYARPATTSSYGYPASPQPHHESPYATPMSPPPIPPKQAESPQLMELPGDFQHAPIQPPLGSPGPSPHVYAPQHYPPQSVAAEIQQQQNELDNRSSFIAELPAEQGK</sequence>
<evidence type="ECO:0000313" key="4">
    <source>
        <dbReference type="Proteomes" id="UP000887229"/>
    </source>
</evidence>
<accession>A0A9P8CW56</accession>
<dbReference type="Proteomes" id="UP000887229">
    <property type="component" value="Unassembled WGS sequence"/>
</dbReference>
<dbReference type="PANTHER" id="PTHR38117:SF2">
    <property type="entry name" value="NACHT AND WD40 DOMAIN PROTEIN"/>
    <property type="match status" value="1"/>
</dbReference>
<dbReference type="InterPro" id="IPR055481">
    <property type="entry name" value="DUF7053"/>
</dbReference>
<dbReference type="GeneID" id="70288957"/>
<evidence type="ECO:0000259" key="2">
    <source>
        <dbReference type="Pfam" id="PF23155"/>
    </source>
</evidence>
<protein>
    <recommendedName>
        <fullName evidence="2">DUF7053 domain-containing protein</fullName>
    </recommendedName>
</protein>
<comment type="caution">
    <text evidence="3">The sequence shown here is derived from an EMBL/GenBank/DDBJ whole genome shotgun (WGS) entry which is preliminary data.</text>
</comment>
<reference evidence="3" key="1">
    <citation type="journal article" date="2021" name="IMA Fungus">
        <title>Genomic characterization of three marine fungi, including Emericellopsis atlantica sp. nov. with signatures of a generalist lifestyle and marine biomass degradation.</title>
        <authorList>
            <person name="Hagestad O.C."/>
            <person name="Hou L."/>
            <person name="Andersen J.H."/>
            <person name="Hansen E.H."/>
            <person name="Altermark B."/>
            <person name="Li C."/>
            <person name="Kuhnert E."/>
            <person name="Cox R.J."/>
            <person name="Crous P.W."/>
            <person name="Spatafora J.W."/>
            <person name="Lail K."/>
            <person name="Amirebrahimi M."/>
            <person name="Lipzen A."/>
            <person name="Pangilinan J."/>
            <person name="Andreopoulos W."/>
            <person name="Hayes R.D."/>
            <person name="Ng V."/>
            <person name="Grigoriev I.V."/>
            <person name="Jackson S.A."/>
            <person name="Sutton T.D.S."/>
            <person name="Dobson A.D.W."/>
            <person name="Rama T."/>
        </authorList>
    </citation>
    <scope>NUCLEOTIDE SEQUENCE</scope>
    <source>
        <strain evidence="3">TS7</strain>
    </source>
</reference>
<organism evidence="3 4">
    <name type="scientific">Emericellopsis atlantica</name>
    <dbReference type="NCBI Taxonomy" id="2614577"/>
    <lineage>
        <taxon>Eukaryota</taxon>
        <taxon>Fungi</taxon>
        <taxon>Dikarya</taxon>
        <taxon>Ascomycota</taxon>
        <taxon>Pezizomycotina</taxon>
        <taxon>Sordariomycetes</taxon>
        <taxon>Hypocreomycetidae</taxon>
        <taxon>Hypocreales</taxon>
        <taxon>Bionectriaceae</taxon>
        <taxon>Emericellopsis</taxon>
    </lineage>
</organism>
<dbReference type="RefSeq" id="XP_046122360.1">
    <property type="nucleotide sequence ID" value="XM_046258054.1"/>
</dbReference>
<feature type="compositionally biased region" description="Polar residues" evidence="1">
    <location>
        <begin position="198"/>
        <end position="210"/>
    </location>
</feature>
<evidence type="ECO:0000256" key="1">
    <source>
        <dbReference type="SAM" id="MobiDB-lite"/>
    </source>
</evidence>
<dbReference type="Pfam" id="PF23155">
    <property type="entry name" value="DUF7053"/>
    <property type="match status" value="1"/>
</dbReference>